<dbReference type="PANTHER" id="PTHR21368">
    <property type="entry name" value="50S RIBOSOMAL PROTEIN L9"/>
    <property type="match status" value="1"/>
</dbReference>
<dbReference type="SUPFAM" id="SSF55658">
    <property type="entry name" value="L9 N-domain-like"/>
    <property type="match status" value="1"/>
</dbReference>
<keyword evidence="4 7" id="KW-0689">Ribosomal protein</keyword>
<dbReference type="InterPro" id="IPR020594">
    <property type="entry name" value="Ribosomal_bL9_bac/chp"/>
</dbReference>
<evidence type="ECO:0000256" key="3">
    <source>
        <dbReference type="ARBA" id="ARBA00022884"/>
    </source>
</evidence>
<dbReference type="AlphaFoldDB" id="A0A6J4LTE0"/>
<sequence length="151" mass="15888">MATMKLILTQDVSGLGAPGDVVEVAPGYGRNYLVPQGLAILATRGAEKQIATIRRAREVREVRDLGHAKEIQGQLAGLQVRLPARSGDGGRLFGSITSADVVAAVQKAGGPKLDRRLITLKNPIKSLGSHTVLVKVHPEVEATVTLEVVAA</sequence>
<dbReference type="GO" id="GO:0019843">
    <property type="term" value="F:rRNA binding"/>
    <property type="evidence" value="ECO:0007669"/>
    <property type="project" value="UniProtKB-UniRule"/>
</dbReference>
<accession>A0A6J4LTE0</accession>
<keyword evidence="2 7" id="KW-0699">rRNA-binding</keyword>
<evidence type="ECO:0000256" key="6">
    <source>
        <dbReference type="ARBA" id="ARBA00035292"/>
    </source>
</evidence>
<dbReference type="PROSITE" id="PS00651">
    <property type="entry name" value="RIBOSOMAL_L9"/>
    <property type="match status" value="1"/>
</dbReference>
<dbReference type="GO" id="GO:1990904">
    <property type="term" value="C:ribonucleoprotein complex"/>
    <property type="evidence" value="ECO:0007669"/>
    <property type="project" value="UniProtKB-KW"/>
</dbReference>
<dbReference type="Pfam" id="PF01281">
    <property type="entry name" value="Ribosomal_L9_N"/>
    <property type="match status" value="1"/>
</dbReference>
<dbReference type="EMBL" id="CADCUE010000151">
    <property type="protein sequence ID" value="CAA9339385.1"/>
    <property type="molecule type" value="Genomic_DNA"/>
</dbReference>
<evidence type="ECO:0000256" key="2">
    <source>
        <dbReference type="ARBA" id="ARBA00022730"/>
    </source>
</evidence>
<keyword evidence="3 7" id="KW-0694">RNA-binding</keyword>
<comment type="similarity">
    <text evidence="1 7">Belongs to the bacterial ribosomal protein bL9 family.</text>
</comment>
<protein>
    <recommendedName>
        <fullName evidence="6 7">Large ribosomal subunit protein bL9</fullName>
    </recommendedName>
</protein>
<dbReference type="InterPro" id="IPR020069">
    <property type="entry name" value="Ribosomal_bL9_C"/>
</dbReference>
<evidence type="ECO:0000259" key="8">
    <source>
        <dbReference type="PROSITE" id="PS00651"/>
    </source>
</evidence>
<dbReference type="GO" id="GO:0005840">
    <property type="term" value="C:ribosome"/>
    <property type="evidence" value="ECO:0007669"/>
    <property type="project" value="UniProtKB-KW"/>
</dbReference>
<proteinExistence type="inferred from homology"/>
<name>A0A6J4LTE0_9ACTN</name>
<dbReference type="InterPro" id="IPR000244">
    <property type="entry name" value="Ribosomal_bL9"/>
</dbReference>
<dbReference type="Pfam" id="PF03948">
    <property type="entry name" value="Ribosomal_L9_C"/>
    <property type="match status" value="1"/>
</dbReference>
<evidence type="ECO:0000256" key="4">
    <source>
        <dbReference type="ARBA" id="ARBA00022980"/>
    </source>
</evidence>
<dbReference type="Gene3D" id="3.10.430.100">
    <property type="entry name" value="Ribosomal protein L9, C-terminal domain"/>
    <property type="match status" value="1"/>
</dbReference>
<gene>
    <name evidence="7" type="primary">rplI</name>
    <name evidence="9" type="ORF">AVDCRST_MAG16-1723</name>
</gene>
<feature type="domain" description="Ribosomal protein L9" evidence="8">
    <location>
        <begin position="16"/>
        <end position="43"/>
    </location>
</feature>
<evidence type="ECO:0000256" key="5">
    <source>
        <dbReference type="ARBA" id="ARBA00023274"/>
    </source>
</evidence>
<evidence type="ECO:0000313" key="9">
    <source>
        <dbReference type="EMBL" id="CAA9339385.1"/>
    </source>
</evidence>
<evidence type="ECO:0000256" key="7">
    <source>
        <dbReference type="HAMAP-Rule" id="MF_00503"/>
    </source>
</evidence>
<dbReference type="InterPro" id="IPR036935">
    <property type="entry name" value="Ribosomal_bL9_N_sf"/>
</dbReference>
<keyword evidence="5 7" id="KW-0687">Ribonucleoprotein</keyword>
<dbReference type="HAMAP" id="MF_00503">
    <property type="entry name" value="Ribosomal_bL9"/>
    <property type="match status" value="1"/>
</dbReference>
<dbReference type="NCBIfam" id="TIGR00158">
    <property type="entry name" value="L9"/>
    <property type="match status" value="1"/>
</dbReference>
<organism evidence="9">
    <name type="scientific">uncultured Frankineae bacterium</name>
    <dbReference type="NCBI Taxonomy" id="437475"/>
    <lineage>
        <taxon>Bacteria</taxon>
        <taxon>Bacillati</taxon>
        <taxon>Actinomycetota</taxon>
        <taxon>Actinomycetes</taxon>
        <taxon>Frankiales</taxon>
        <taxon>environmental samples</taxon>
    </lineage>
</organism>
<reference evidence="9" key="1">
    <citation type="submission" date="2020-02" db="EMBL/GenBank/DDBJ databases">
        <authorList>
            <person name="Meier V. D."/>
        </authorList>
    </citation>
    <scope>NUCLEOTIDE SEQUENCE</scope>
    <source>
        <strain evidence="9">AVDCRST_MAG16</strain>
    </source>
</reference>
<comment type="function">
    <text evidence="7">Binds to the 23S rRNA.</text>
</comment>
<dbReference type="Gene3D" id="3.40.5.10">
    <property type="entry name" value="Ribosomal protein L9, N-terminal domain"/>
    <property type="match status" value="1"/>
</dbReference>
<dbReference type="InterPro" id="IPR036791">
    <property type="entry name" value="Ribosomal_bL9_C_sf"/>
</dbReference>
<evidence type="ECO:0000256" key="1">
    <source>
        <dbReference type="ARBA" id="ARBA00010605"/>
    </source>
</evidence>
<dbReference type="GO" id="GO:0003735">
    <property type="term" value="F:structural constituent of ribosome"/>
    <property type="evidence" value="ECO:0007669"/>
    <property type="project" value="InterPro"/>
</dbReference>
<dbReference type="InterPro" id="IPR009027">
    <property type="entry name" value="Ribosomal_bL9/RNase_H1_N"/>
</dbReference>
<dbReference type="SUPFAM" id="SSF55653">
    <property type="entry name" value="Ribosomal protein L9 C-domain"/>
    <property type="match status" value="1"/>
</dbReference>
<dbReference type="FunFam" id="3.40.5.10:FF:000003">
    <property type="entry name" value="50S ribosomal protein L9"/>
    <property type="match status" value="1"/>
</dbReference>
<dbReference type="InterPro" id="IPR020070">
    <property type="entry name" value="Ribosomal_bL9_N"/>
</dbReference>
<dbReference type="GO" id="GO:0006412">
    <property type="term" value="P:translation"/>
    <property type="evidence" value="ECO:0007669"/>
    <property type="project" value="UniProtKB-UniRule"/>
</dbReference>